<dbReference type="PANTHER" id="PTHR11537:SF252">
    <property type="entry name" value="POTASSIUM VOLTAGE-GATED CHANNEL PROTEIN SHAW"/>
    <property type="match status" value="1"/>
</dbReference>
<dbReference type="AlphaFoldDB" id="A0A9D4EQI3"/>
<dbReference type="InterPro" id="IPR028325">
    <property type="entry name" value="VG_K_chnl"/>
</dbReference>
<keyword evidence="6" id="KW-0472">Membrane</keyword>
<organism evidence="9 10">
    <name type="scientific">Dreissena polymorpha</name>
    <name type="common">Zebra mussel</name>
    <name type="synonym">Mytilus polymorpha</name>
    <dbReference type="NCBI Taxonomy" id="45954"/>
    <lineage>
        <taxon>Eukaryota</taxon>
        <taxon>Metazoa</taxon>
        <taxon>Spiralia</taxon>
        <taxon>Lophotrochozoa</taxon>
        <taxon>Mollusca</taxon>
        <taxon>Bivalvia</taxon>
        <taxon>Autobranchia</taxon>
        <taxon>Heteroconchia</taxon>
        <taxon>Euheterodonta</taxon>
        <taxon>Imparidentia</taxon>
        <taxon>Neoheterodontei</taxon>
        <taxon>Myida</taxon>
        <taxon>Dreissenoidea</taxon>
        <taxon>Dreissenidae</taxon>
        <taxon>Dreissena</taxon>
    </lineage>
</organism>
<evidence type="ECO:0000256" key="5">
    <source>
        <dbReference type="ARBA" id="ARBA00023065"/>
    </source>
</evidence>
<evidence type="ECO:0000256" key="1">
    <source>
        <dbReference type="ARBA" id="ARBA00004141"/>
    </source>
</evidence>
<accession>A0A9D4EQI3</accession>
<keyword evidence="10" id="KW-1185">Reference proteome</keyword>
<comment type="caution">
    <text evidence="9">The sequence shown here is derived from an EMBL/GenBank/DDBJ whole genome shotgun (WGS) entry which is preliminary data.</text>
</comment>
<keyword evidence="5" id="KW-0406">Ion transport</keyword>
<dbReference type="PANTHER" id="PTHR11537">
    <property type="entry name" value="VOLTAGE-GATED POTASSIUM CHANNEL"/>
    <property type="match status" value="1"/>
</dbReference>
<protein>
    <recommendedName>
        <fullName evidence="8">BTB domain-containing protein</fullName>
    </recommendedName>
</protein>
<evidence type="ECO:0000313" key="10">
    <source>
        <dbReference type="Proteomes" id="UP000828390"/>
    </source>
</evidence>
<proteinExistence type="predicted"/>
<keyword evidence="7" id="KW-0407">Ion channel</keyword>
<keyword evidence="2" id="KW-0813">Transport</keyword>
<gene>
    <name evidence="9" type="ORF">DPMN_160074</name>
</gene>
<evidence type="ECO:0000313" key="9">
    <source>
        <dbReference type="EMBL" id="KAH3782162.1"/>
    </source>
</evidence>
<keyword evidence="3" id="KW-0812">Transmembrane</keyword>
<dbReference type="InterPro" id="IPR011333">
    <property type="entry name" value="SKP1/BTB/POZ_sf"/>
</dbReference>
<dbReference type="InterPro" id="IPR000210">
    <property type="entry name" value="BTB/POZ_dom"/>
</dbReference>
<evidence type="ECO:0000256" key="7">
    <source>
        <dbReference type="ARBA" id="ARBA00023303"/>
    </source>
</evidence>
<feature type="domain" description="BTB" evidence="8">
    <location>
        <begin position="31"/>
        <end position="134"/>
    </location>
</feature>
<evidence type="ECO:0000256" key="6">
    <source>
        <dbReference type="ARBA" id="ARBA00023136"/>
    </source>
</evidence>
<dbReference type="GO" id="GO:0045211">
    <property type="term" value="C:postsynaptic membrane"/>
    <property type="evidence" value="ECO:0007669"/>
    <property type="project" value="TreeGrafter"/>
</dbReference>
<dbReference type="InterPro" id="IPR003131">
    <property type="entry name" value="T1-type_BTB"/>
</dbReference>
<dbReference type="GO" id="GO:0032590">
    <property type="term" value="C:dendrite membrane"/>
    <property type="evidence" value="ECO:0007669"/>
    <property type="project" value="TreeGrafter"/>
</dbReference>
<dbReference type="Gene3D" id="3.30.710.10">
    <property type="entry name" value="Potassium Channel Kv1.1, Chain A"/>
    <property type="match status" value="1"/>
</dbReference>
<dbReference type="GO" id="GO:0005251">
    <property type="term" value="F:delayed rectifier potassium channel activity"/>
    <property type="evidence" value="ECO:0007669"/>
    <property type="project" value="TreeGrafter"/>
</dbReference>
<keyword evidence="4" id="KW-1133">Transmembrane helix</keyword>
<dbReference type="GO" id="GO:0042734">
    <property type="term" value="C:presynaptic membrane"/>
    <property type="evidence" value="ECO:0007669"/>
    <property type="project" value="TreeGrafter"/>
</dbReference>
<reference evidence="9" key="1">
    <citation type="journal article" date="2019" name="bioRxiv">
        <title>The Genome of the Zebra Mussel, Dreissena polymorpha: A Resource for Invasive Species Research.</title>
        <authorList>
            <person name="McCartney M.A."/>
            <person name="Auch B."/>
            <person name="Kono T."/>
            <person name="Mallez S."/>
            <person name="Zhang Y."/>
            <person name="Obille A."/>
            <person name="Becker A."/>
            <person name="Abrahante J.E."/>
            <person name="Garbe J."/>
            <person name="Badalamenti J.P."/>
            <person name="Herman A."/>
            <person name="Mangelson H."/>
            <person name="Liachko I."/>
            <person name="Sullivan S."/>
            <person name="Sone E.D."/>
            <person name="Koren S."/>
            <person name="Silverstein K.A.T."/>
            <person name="Beckman K.B."/>
            <person name="Gohl D.M."/>
        </authorList>
    </citation>
    <scope>NUCLEOTIDE SEQUENCE</scope>
    <source>
        <strain evidence="9">Duluth1</strain>
        <tissue evidence="9">Whole animal</tissue>
    </source>
</reference>
<dbReference type="GO" id="GO:0008076">
    <property type="term" value="C:voltage-gated potassium channel complex"/>
    <property type="evidence" value="ECO:0007669"/>
    <property type="project" value="InterPro"/>
</dbReference>
<dbReference type="GO" id="GO:0032809">
    <property type="term" value="C:neuronal cell body membrane"/>
    <property type="evidence" value="ECO:0007669"/>
    <property type="project" value="TreeGrafter"/>
</dbReference>
<name>A0A9D4EQI3_DREPO</name>
<dbReference type="SMART" id="SM00225">
    <property type="entry name" value="BTB"/>
    <property type="match status" value="1"/>
</dbReference>
<evidence type="ECO:0000259" key="8">
    <source>
        <dbReference type="SMART" id="SM00225"/>
    </source>
</evidence>
<dbReference type="PRINTS" id="PR01498">
    <property type="entry name" value="SHAWCHANNEL"/>
</dbReference>
<dbReference type="Proteomes" id="UP000828390">
    <property type="component" value="Unassembled WGS sequence"/>
</dbReference>
<dbReference type="Pfam" id="PF02214">
    <property type="entry name" value="BTB_2"/>
    <property type="match status" value="1"/>
</dbReference>
<evidence type="ECO:0000256" key="2">
    <source>
        <dbReference type="ARBA" id="ARBA00022448"/>
    </source>
</evidence>
<evidence type="ECO:0000256" key="4">
    <source>
        <dbReference type="ARBA" id="ARBA00022989"/>
    </source>
</evidence>
<evidence type="ECO:0000256" key="3">
    <source>
        <dbReference type="ARBA" id="ARBA00022692"/>
    </source>
</evidence>
<dbReference type="GO" id="GO:0001508">
    <property type="term" value="P:action potential"/>
    <property type="evidence" value="ECO:0007669"/>
    <property type="project" value="TreeGrafter"/>
</dbReference>
<sequence>MPPTDCVIDMEFIKKKRAVATDGEQVTDNDTRIRINVGGTLFETWRSTLERIPGTRLALLTVMGEADSTWDRQRKEFFFDRHPGVFQMVMHYYRTEELHTDQNFCGNIIQGELIFWGLTELDIEPCCWGHYSKYKEHKKPWPPWMTTHTTERRRGFMEEPSMSRGAKVSDTQVGDTDDLVLHKLLIQQETW</sequence>
<comment type="subcellular location">
    <subcellularLocation>
        <location evidence="1">Membrane</location>
        <topology evidence="1">Multi-pass membrane protein</topology>
    </subcellularLocation>
</comment>
<reference evidence="9" key="2">
    <citation type="submission" date="2020-11" db="EMBL/GenBank/DDBJ databases">
        <authorList>
            <person name="McCartney M.A."/>
            <person name="Auch B."/>
            <person name="Kono T."/>
            <person name="Mallez S."/>
            <person name="Becker A."/>
            <person name="Gohl D.M."/>
            <person name="Silverstein K.A.T."/>
            <person name="Koren S."/>
            <person name="Bechman K.B."/>
            <person name="Herman A."/>
            <person name="Abrahante J.E."/>
            <person name="Garbe J."/>
        </authorList>
    </citation>
    <scope>NUCLEOTIDE SEQUENCE</scope>
    <source>
        <strain evidence="9">Duluth1</strain>
        <tissue evidence="9">Whole animal</tissue>
    </source>
</reference>
<dbReference type="InterPro" id="IPR003974">
    <property type="entry name" value="K_chnl_volt-dep_Kv3"/>
</dbReference>
<dbReference type="GO" id="GO:0051260">
    <property type="term" value="P:protein homooligomerization"/>
    <property type="evidence" value="ECO:0007669"/>
    <property type="project" value="InterPro"/>
</dbReference>
<dbReference type="EMBL" id="JAIWYP010000008">
    <property type="protein sequence ID" value="KAH3782162.1"/>
    <property type="molecule type" value="Genomic_DNA"/>
</dbReference>
<dbReference type="SUPFAM" id="SSF54695">
    <property type="entry name" value="POZ domain"/>
    <property type="match status" value="1"/>
</dbReference>
<dbReference type="GO" id="GO:0043679">
    <property type="term" value="C:axon terminus"/>
    <property type="evidence" value="ECO:0007669"/>
    <property type="project" value="TreeGrafter"/>
</dbReference>